<gene>
    <name evidence="1" type="ORF">C7H19_15210</name>
</gene>
<dbReference type="Proteomes" id="UP000239001">
    <property type="component" value="Unassembled WGS sequence"/>
</dbReference>
<keyword evidence="2" id="KW-1185">Reference proteome</keyword>
<name>A0A2T1LVL7_9CHRO</name>
<reference evidence="1 2" key="2">
    <citation type="submission" date="2018-03" db="EMBL/GenBank/DDBJ databases">
        <authorList>
            <person name="Keele B.F."/>
        </authorList>
    </citation>
    <scope>NUCLEOTIDE SEQUENCE [LARGE SCALE GENOMIC DNA]</scope>
    <source>
        <strain evidence="1 2">CCALA 016</strain>
    </source>
</reference>
<proteinExistence type="predicted"/>
<protein>
    <submittedName>
        <fullName evidence="1">Uncharacterized protein</fullName>
    </submittedName>
</protein>
<dbReference type="EMBL" id="PXOH01000017">
    <property type="protein sequence ID" value="PSF35772.1"/>
    <property type="molecule type" value="Genomic_DNA"/>
</dbReference>
<evidence type="ECO:0000313" key="1">
    <source>
        <dbReference type="EMBL" id="PSF35772.1"/>
    </source>
</evidence>
<accession>A0A2T1LVL7</accession>
<comment type="caution">
    <text evidence="1">The sequence shown here is derived from an EMBL/GenBank/DDBJ whole genome shotgun (WGS) entry which is preliminary data.</text>
</comment>
<evidence type="ECO:0000313" key="2">
    <source>
        <dbReference type="Proteomes" id="UP000239001"/>
    </source>
</evidence>
<sequence length="164" mass="19509">MEFDFSNISTMSYSIVIKEVKQAIDLCRWASSSYWRCRIVESTRFNESPKKIVKVIYLSRCDYICFLFPQYSESSLPVFQAIPKDYRYFYSDTVNCWMTTRTWSVPSGLLLPLLERLKQLSSLIFEFVIWQSDQIPRPFQTLALTFEEKKPKERWFSPQSSLKS</sequence>
<reference evidence="1 2" key="1">
    <citation type="submission" date="2018-03" db="EMBL/GenBank/DDBJ databases">
        <title>The ancient ancestry and fast evolution of plastids.</title>
        <authorList>
            <person name="Moore K.R."/>
            <person name="Magnabosco C."/>
            <person name="Momper L."/>
            <person name="Gold D.A."/>
            <person name="Bosak T."/>
            <person name="Fournier G.P."/>
        </authorList>
    </citation>
    <scope>NUCLEOTIDE SEQUENCE [LARGE SCALE GENOMIC DNA]</scope>
    <source>
        <strain evidence="1 2">CCALA 016</strain>
    </source>
</reference>
<organism evidence="1 2">
    <name type="scientific">Aphanothece hegewaldii CCALA 016</name>
    <dbReference type="NCBI Taxonomy" id="2107694"/>
    <lineage>
        <taxon>Bacteria</taxon>
        <taxon>Bacillati</taxon>
        <taxon>Cyanobacteriota</taxon>
        <taxon>Cyanophyceae</taxon>
        <taxon>Oscillatoriophycideae</taxon>
        <taxon>Chroococcales</taxon>
        <taxon>Aphanothecaceae</taxon>
        <taxon>Aphanothece</taxon>
    </lineage>
</organism>
<dbReference type="AlphaFoldDB" id="A0A2T1LVL7"/>